<feature type="transmembrane region" description="Helical" evidence="5">
    <location>
        <begin position="81"/>
        <end position="103"/>
    </location>
</feature>
<comment type="caution">
    <text evidence="6">The sequence shown here is derived from an EMBL/GenBank/DDBJ whole genome shotgun (WGS) entry which is preliminary data.</text>
</comment>
<dbReference type="OrthoDB" id="9806785at2"/>
<dbReference type="PANTHER" id="PTHR10361">
    <property type="entry name" value="SODIUM-BILE ACID COTRANSPORTER"/>
    <property type="match status" value="1"/>
</dbReference>
<sequence length="341" mass="35699">MRTRGGAASATIPRVIRLLNLLANLFPVWVVVCCAAALVHPPLFDWFGPYIVPALGGIMLGMGVTLTAGDFVRVLREPRPVLLGVAAQFTIMPLLGWAIATAFRLPNEIAVGLILVSCCPGGTASNVVTYIARANLALSLLMTMCSTFAAIALTPLLTKWLVGERLPVDAWGLFLSTVQVVLLPVLAGLVLHHVAPKAVERVTPVAPLVSVILIALICANIIGRNAAEVIEHSGRLTAAVGLLHAGGFGLGYAAAWLFGYDKLVRRTVSIEVGMQNSGLGAALATRHFTNAQTLLCLAAVPCAISAVAHSVIGSVLAVAWRMRSPEGDAAEANQNSDSETP</sequence>
<proteinExistence type="predicted"/>
<evidence type="ECO:0000256" key="4">
    <source>
        <dbReference type="ARBA" id="ARBA00023136"/>
    </source>
</evidence>
<accession>A0A5C5VIF9</accession>
<comment type="subcellular location">
    <subcellularLocation>
        <location evidence="1">Membrane</location>
        <topology evidence="1">Multi-pass membrane protein</topology>
    </subcellularLocation>
</comment>
<evidence type="ECO:0000256" key="5">
    <source>
        <dbReference type="SAM" id="Phobius"/>
    </source>
</evidence>
<dbReference type="InterPro" id="IPR038770">
    <property type="entry name" value="Na+/solute_symporter_sf"/>
</dbReference>
<keyword evidence="2 5" id="KW-0812">Transmembrane</keyword>
<reference evidence="6 7" key="1">
    <citation type="submission" date="2019-02" db="EMBL/GenBank/DDBJ databases">
        <title>Deep-cultivation of Planctomycetes and their phenomic and genomic characterization uncovers novel biology.</title>
        <authorList>
            <person name="Wiegand S."/>
            <person name="Jogler M."/>
            <person name="Boedeker C."/>
            <person name="Pinto D."/>
            <person name="Vollmers J."/>
            <person name="Rivas-Marin E."/>
            <person name="Kohn T."/>
            <person name="Peeters S.H."/>
            <person name="Heuer A."/>
            <person name="Rast P."/>
            <person name="Oberbeckmann S."/>
            <person name="Bunk B."/>
            <person name="Jeske O."/>
            <person name="Meyerdierks A."/>
            <person name="Storesund J.E."/>
            <person name="Kallscheuer N."/>
            <person name="Luecker S."/>
            <person name="Lage O.M."/>
            <person name="Pohl T."/>
            <person name="Merkel B.J."/>
            <person name="Hornburger P."/>
            <person name="Mueller R.-W."/>
            <person name="Bruemmer F."/>
            <person name="Labrenz M."/>
            <person name="Spormann A.M."/>
            <person name="Op Den Camp H."/>
            <person name="Overmann J."/>
            <person name="Amann R."/>
            <person name="Jetten M.S.M."/>
            <person name="Mascher T."/>
            <person name="Medema M.H."/>
            <person name="Devos D.P."/>
            <person name="Kaster A.-K."/>
            <person name="Ovreas L."/>
            <person name="Rohde M."/>
            <person name="Galperin M.Y."/>
            <person name="Jogler C."/>
        </authorList>
    </citation>
    <scope>NUCLEOTIDE SEQUENCE [LARGE SCALE GENOMIC DNA]</scope>
    <source>
        <strain evidence="6 7">KOR34</strain>
    </source>
</reference>
<keyword evidence="7" id="KW-1185">Reference proteome</keyword>
<gene>
    <name evidence="6" type="ORF">KOR34_27770</name>
</gene>
<evidence type="ECO:0000256" key="3">
    <source>
        <dbReference type="ARBA" id="ARBA00022989"/>
    </source>
</evidence>
<feature type="transmembrane region" description="Helical" evidence="5">
    <location>
        <begin position="50"/>
        <end position="69"/>
    </location>
</feature>
<protein>
    <submittedName>
        <fullName evidence="6">Sodium Bile acid symporter family protein</fullName>
    </submittedName>
</protein>
<dbReference type="InterPro" id="IPR004710">
    <property type="entry name" value="Bilac:Na_transpt"/>
</dbReference>
<dbReference type="EMBL" id="SIHJ01000001">
    <property type="protein sequence ID" value="TWT37813.1"/>
    <property type="molecule type" value="Genomic_DNA"/>
</dbReference>
<feature type="transmembrane region" description="Helical" evidence="5">
    <location>
        <begin position="203"/>
        <end position="222"/>
    </location>
</feature>
<name>A0A5C5VIF9_9BACT</name>
<evidence type="ECO:0000256" key="2">
    <source>
        <dbReference type="ARBA" id="ARBA00022692"/>
    </source>
</evidence>
<keyword evidence="3 5" id="KW-1133">Transmembrane helix</keyword>
<evidence type="ECO:0000313" key="7">
    <source>
        <dbReference type="Proteomes" id="UP000316714"/>
    </source>
</evidence>
<feature type="transmembrane region" description="Helical" evidence="5">
    <location>
        <begin position="21"/>
        <end position="44"/>
    </location>
</feature>
<dbReference type="Proteomes" id="UP000316714">
    <property type="component" value="Unassembled WGS sequence"/>
</dbReference>
<feature type="transmembrane region" description="Helical" evidence="5">
    <location>
        <begin position="170"/>
        <end position="191"/>
    </location>
</feature>
<dbReference type="PANTHER" id="PTHR10361:SF28">
    <property type="entry name" value="P3 PROTEIN-RELATED"/>
    <property type="match status" value="1"/>
</dbReference>
<evidence type="ECO:0000256" key="1">
    <source>
        <dbReference type="ARBA" id="ARBA00004141"/>
    </source>
</evidence>
<dbReference type="InterPro" id="IPR002657">
    <property type="entry name" value="BilAc:Na_symport/Acr3"/>
</dbReference>
<dbReference type="AlphaFoldDB" id="A0A5C5VIF9"/>
<feature type="transmembrane region" description="Helical" evidence="5">
    <location>
        <begin position="109"/>
        <end position="131"/>
    </location>
</feature>
<dbReference type="GO" id="GO:0016020">
    <property type="term" value="C:membrane"/>
    <property type="evidence" value="ECO:0007669"/>
    <property type="project" value="UniProtKB-SubCell"/>
</dbReference>
<dbReference type="Gene3D" id="1.20.1530.20">
    <property type="match status" value="1"/>
</dbReference>
<feature type="transmembrane region" description="Helical" evidence="5">
    <location>
        <begin position="294"/>
        <end position="320"/>
    </location>
</feature>
<feature type="transmembrane region" description="Helical" evidence="5">
    <location>
        <begin position="138"/>
        <end position="158"/>
    </location>
</feature>
<dbReference type="Pfam" id="PF01758">
    <property type="entry name" value="SBF"/>
    <property type="match status" value="1"/>
</dbReference>
<feature type="transmembrane region" description="Helical" evidence="5">
    <location>
        <begin position="242"/>
        <end position="260"/>
    </location>
</feature>
<organism evidence="6 7">
    <name type="scientific">Posidoniimonas corsicana</name>
    <dbReference type="NCBI Taxonomy" id="1938618"/>
    <lineage>
        <taxon>Bacteria</taxon>
        <taxon>Pseudomonadati</taxon>
        <taxon>Planctomycetota</taxon>
        <taxon>Planctomycetia</taxon>
        <taxon>Pirellulales</taxon>
        <taxon>Lacipirellulaceae</taxon>
        <taxon>Posidoniimonas</taxon>
    </lineage>
</organism>
<evidence type="ECO:0000313" key="6">
    <source>
        <dbReference type="EMBL" id="TWT37813.1"/>
    </source>
</evidence>
<keyword evidence="4 5" id="KW-0472">Membrane</keyword>